<dbReference type="AlphaFoldDB" id="A0A454TZ90"/>
<accession>A0A454TZ90</accession>
<protein>
    <submittedName>
        <fullName evidence="1">Uncharacterized protein</fullName>
    </submittedName>
</protein>
<gene>
    <name evidence="1" type="ORF">EGA29_00210</name>
</gene>
<evidence type="ECO:0000313" key="2">
    <source>
        <dbReference type="Proteomes" id="UP000271222"/>
    </source>
</evidence>
<dbReference type="RefSeq" id="WP_058907069.1">
    <property type="nucleotide sequence ID" value="NZ_CP085043.1"/>
</dbReference>
<proteinExistence type="predicted"/>
<dbReference type="EMBL" id="RJTL01000001">
    <property type="protein sequence ID" value="RNM11253.1"/>
    <property type="molecule type" value="Genomic_DNA"/>
</dbReference>
<comment type="caution">
    <text evidence="1">The sequence shown here is derived from an EMBL/GenBank/DDBJ whole genome shotgun (WGS) entry which is preliminary data.</text>
</comment>
<reference evidence="1 2" key="1">
    <citation type="submission" date="2018-10" db="EMBL/GenBank/DDBJ databases">
        <title>Draft Genome Sequence of Ralstonia pseudosolanacearum (R. solanacearum phylotype I) Strain Tg03 Isolated from Luffa cylindrica in China.</title>
        <authorList>
            <person name="Yuan G.-Q."/>
            <person name="Li Q.-Q."/>
            <person name="Zhang Y.-W."/>
        </authorList>
    </citation>
    <scope>NUCLEOTIDE SEQUENCE [LARGE SCALE GENOMIC DNA]</scope>
    <source>
        <strain evidence="1 2">Tg03</strain>
    </source>
</reference>
<sequence length="70" mass="7472">MNGIDPNNVFALLVSCISTADAINQDTRMTMTERAAAGRLRDSLKSWKGLAFAYKDWTPAAPAKTGAPTA</sequence>
<name>A0A454TZ90_9RALS</name>
<evidence type="ECO:0000313" key="1">
    <source>
        <dbReference type="EMBL" id="RNM11253.1"/>
    </source>
</evidence>
<dbReference type="OrthoDB" id="9948172at2"/>
<organism evidence="1 2">
    <name type="scientific">Ralstonia pseudosolanacearum</name>
    <dbReference type="NCBI Taxonomy" id="1310165"/>
    <lineage>
        <taxon>Bacteria</taxon>
        <taxon>Pseudomonadati</taxon>
        <taxon>Pseudomonadota</taxon>
        <taxon>Betaproteobacteria</taxon>
        <taxon>Burkholderiales</taxon>
        <taxon>Burkholderiaceae</taxon>
        <taxon>Ralstonia</taxon>
        <taxon>Ralstonia solanacearum species complex</taxon>
    </lineage>
</organism>
<dbReference type="Proteomes" id="UP000271222">
    <property type="component" value="Unassembled WGS sequence"/>
</dbReference>